<feature type="region of interest" description="Disordered" evidence="1">
    <location>
        <begin position="1"/>
        <end position="20"/>
    </location>
</feature>
<organism evidence="2 3">
    <name type="scientific">Paenibacillus phytorum</name>
    <dbReference type="NCBI Taxonomy" id="2654977"/>
    <lineage>
        <taxon>Bacteria</taxon>
        <taxon>Bacillati</taxon>
        <taxon>Bacillota</taxon>
        <taxon>Bacilli</taxon>
        <taxon>Bacillales</taxon>
        <taxon>Paenibacillaceae</taxon>
        <taxon>Paenibacillus</taxon>
    </lineage>
</organism>
<accession>A0ABX1Y146</accession>
<gene>
    <name evidence="2" type="ORF">GC098_23495</name>
</gene>
<evidence type="ECO:0000256" key="1">
    <source>
        <dbReference type="SAM" id="MobiDB-lite"/>
    </source>
</evidence>
<name>A0ABX1Y146_9BACL</name>
<dbReference type="RefSeq" id="WP_171645768.1">
    <property type="nucleotide sequence ID" value="NZ_WHOA01000164.1"/>
</dbReference>
<comment type="caution">
    <text evidence="2">The sequence shown here is derived from an EMBL/GenBank/DDBJ whole genome shotgun (WGS) entry which is preliminary data.</text>
</comment>
<reference evidence="2 3" key="1">
    <citation type="submission" date="2019-10" db="EMBL/GenBank/DDBJ databases">
        <title>Description of Paenibacillus terrestris sp. nov.</title>
        <authorList>
            <person name="Carlier A."/>
            <person name="Qi S."/>
        </authorList>
    </citation>
    <scope>NUCLEOTIDE SEQUENCE [LARGE SCALE GENOMIC DNA]</scope>
    <source>
        <strain evidence="2 3">LMG 31458</strain>
    </source>
</reference>
<proteinExistence type="predicted"/>
<dbReference type="EMBL" id="WHOA01000164">
    <property type="protein sequence ID" value="NOU74324.1"/>
    <property type="molecule type" value="Genomic_DNA"/>
</dbReference>
<evidence type="ECO:0000313" key="3">
    <source>
        <dbReference type="Proteomes" id="UP000616779"/>
    </source>
</evidence>
<feature type="compositionally biased region" description="Basic and acidic residues" evidence="1">
    <location>
        <begin position="9"/>
        <end position="20"/>
    </location>
</feature>
<keyword evidence="3" id="KW-1185">Reference proteome</keyword>
<protein>
    <submittedName>
        <fullName evidence="2">Transcriptional regulator</fullName>
    </submittedName>
</protein>
<dbReference type="Proteomes" id="UP000616779">
    <property type="component" value="Unassembled WGS sequence"/>
</dbReference>
<sequence length="204" mass="23623">MQQQVEEEANGRRRERPEKGLGHAETEFLRTIWYPVVGNFHHLYPEWEVRDFSNGYRYLDLAYMPGDAKGVIEVQGFGSHARDIEAWRFKDLCMRHSHLALDGWVVIPIAYSSITDTPKQCQQLVLSLIGKFVSTGVPKDLSWLESEALRFARRLLRPLTPAELADHLNVTTRHARTLLRNLVDKQMLVVISGQERIRTYKLLI</sequence>
<evidence type="ECO:0000313" key="2">
    <source>
        <dbReference type="EMBL" id="NOU74324.1"/>
    </source>
</evidence>